<accession>A3MT02</accession>
<dbReference type="EMBL" id="CP000561">
    <property type="protein sequence ID" value="ABO07769.1"/>
    <property type="molecule type" value="Genomic_DNA"/>
</dbReference>
<gene>
    <name evidence="1" type="ordered locus">Pcal_0334</name>
</gene>
<reference evidence="1" key="1">
    <citation type="submission" date="2007-02" db="EMBL/GenBank/DDBJ databases">
        <title>Complete sequence of Pyrobaculum calidifontis JCM 11548.</title>
        <authorList>
            <consortium name="US DOE Joint Genome Institute"/>
            <person name="Copeland A."/>
            <person name="Lucas S."/>
            <person name="Lapidus A."/>
            <person name="Barry K."/>
            <person name="Glavina del Rio T."/>
            <person name="Dalin E."/>
            <person name="Tice H."/>
            <person name="Pitluck S."/>
            <person name="Chain P."/>
            <person name="Malfatti S."/>
            <person name="Shin M."/>
            <person name="Vergez L."/>
            <person name="Schmutz J."/>
            <person name="Larimer F."/>
            <person name="Land M."/>
            <person name="Hauser L."/>
            <person name="Kyrpides N."/>
            <person name="Mikhailova N."/>
            <person name="Cozen A.E."/>
            <person name="Fitz-Gibbon S.T."/>
            <person name="House C.H."/>
            <person name="Saltikov C."/>
            <person name="Lowe T.M."/>
            <person name="Richardson P."/>
        </authorList>
    </citation>
    <scope>NUCLEOTIDE SEQUENCE [LARGE SCALE GENOMIC DNA]</scope>
    <source>
        <strain evidence="1">JCM 11548</strain>
    </source>
</reference>
<evidence type="ECO:0000313" key="1">
    <source>
        <dbReference type="EMBL" id="ABO07769.1"/>
    </source>
</evidence>
<dbReference type="Proteomes" id="UP000001431">
    <property type="component" value="Chromosome"/>
</dbReference>
<dbReference type="AlphaFoldDB" id="A3MT02"/>
<proteinExistence type="predicted"/>
<dbReference type="HOGENOM" id="CLU_1212636_0_0_2"/>
<protein>
    <submittedName>
        <fullName evidence="1">Uncharacterized protein</fullName>
    </submittedName>
</protein>
<sequence>MVLSLLYLVKARVDPCIFLHREPRDWVELLGRDFVEVLLERLSHVVNSVDELVDYIFSNPRVAHLVVRGLRIGGRFRDEWLLFAEGGYVHPGARAAWPYVKNDVVLDVRVQVSPCYLLTSLTSGDRRYVWRNRASALFKWVSDVPESRPWEVFREAFPRWLRELAWERGYAWVAWTRWRDRRNGHLAEWLYWLDTGRMPHIDFMMGRRAVCNSSGCTTVQAPRGFVQFGVSA</sequence>
<keyword evidence="2" id="KW-1185">Reference proteome</keyword>
<dbReference type="KEGG" id="pcl:Pcal_0334"/>
<dbReference type="OrthoDB" id="27619at2157"/>
<dbReference type="eggNOG" id="arCOG05605">
    <property type="taxonomic scope" value="Archaea"/>
</dbReference>
<organism evidence="1 2">
    <name type="scientific">Pyrobaculum calidifontis (strain DSM 21063 / JCM 11548 / VA1)</name>
    <dbReference type="NCBI Taxonomy" id="410359"/>
    <lineage>
        <taxon>Archaea</taxon>
        <taxon>Thermoproteota</taxon>
        <taxon>Thermoprotei</taxon>
        <taxon>Thermoproteales</taxon>
        <taxon>Thermoproteaceae</taxon>
        <taxon>Pyrobaculum</taxon>
    </lineage>
</organism>
<evidence type="ECO:0000313" key="2">
    <source>
        <dbReference type="Proteomes" id="UP000001431"/>
    </source>
</evidence>
<dbReference type="STRING" id="410359.Pcal_0334"/>
<name>A3MT02_PYRCJ</name>